<feature type="signal peptide" evidence="1">
    <location>
        <begin position="1"/>
        <end position="20"/>
    </location>
</feature>
<keyword evidence="3" id="KW-1185">Reference proteome</keyword>
<proteinExistence type="predicted"/>
<feature type="chain" id="PRO_5047501886" description="Porin" evidence="1">
    <location>
        <begin position="21"/>
        <end position="87"/>
    </location>
</feature>
<sequence length="87" mass="9260">MIRRVGLGAAALLAANGAAAQEKAENPLHEAVGAPENLKLSGTFRVQIESIDGQFRPTAARDDRLLTLRTTIAAEYDTGPFRVGVEL</sequence>
<evidence type="ECO:0000313" key="3">
    <source>
        <dbReference type="Proteomes" id="UP001597203"/>
    </source>
</evidence>
<evidence type="ECO:0008006" key="4">
    <source>
        <dbReference type="Google" id="ProtNLM"/>
    </source>
</evidence>
<accession>A0ABW3P2G7</accession>
<organism evidence="2 3">
    <name type="scientific">Sphingobium olei</name>
    <dbReference type="NCBI Taxonomy" id="420955"/>
    <lineage>
        <taxon>Bacteria</taxon>
        <taxon>Pseudomonadati</taxon>
        <taxon>Pseudomonadota</taxon>
        <taxon>Alphaproteobacteria</taxon>
        <taxon>Sphingomonadales</taxon>
        <taxon>Sphingomonadaceae</taxon>
        <taxon>Sphingobium</taxon>
    </lineage>
</organism>
<dbReference type="RefSeq" id="WP_380909810.1">
    <property type="nucleotide sequence ID" value="NZ_JBHTLS010000101.1"/>
</dbReference>
<reference evidence="3" key="1">
    <citation type="journal article" date="2019" name="Int. J. Syst. Evol. Microbiol.">
        <title>The Global Catalogue of Microorganisms (GCM) 10K type strain sequencing project: providing services to taxonomists for standard genome sequencing and annotation.</title>
        <authorList>
            <consortium name="The Broad Institute Genomics Platform"/>
            <consortium name="The Broad Institute Genome Sequencing Center for Infectious Disease"/>
            <person name="Wu L."/>
            <person name="Ma J."/>
        </authorList>
    </citation>
    <scope>NUCLEOTIDE SEQUENCE [LARGE SCALE GENOMIC DNA]</scope>
    <source>
        <strain evidence="3">CCUG 54329</strain>
    </source>
</reference>
<dbReference type="EMBL" id="JBHTLS010000101">
    <property type="protein sequence ID" value="MFD1104482.1"/>
    <property type="molecule type" value="Genomic_DNA"/>
</dbReference>
<keyword evidence="1" id="KW-0732">Signal</keyword>
<protein>
    <recommendedName>
        <fullName evidence="4">Porin</fullName>
    </recommendedName>
</protein>
<comment type="caution">
    <text evidence="2">The sequence shown here is derived from an EMBL/GenBank/DDBJ whole genome shotgun (WGS) entry which is preliminary data.</text>
</comment>
<name>A0ABW3P2G7_9SPHN</name>
<dbReference type="Proteomes" id="UP001597203">
    <property type="component" value="Unassembled WGS sequence"/>
</dbReference>
<evidence type="ECO:0000313" key="2">
    <source>
        <dbReference type="EMBL" id="MFD1104482.1"/>
    </source>
</evidence>
<gene>
    <name evidence="2" type="ORF">ACFQ24_06295</name>
</gene>
<evidence type="ECO:0000256" key="1">
    <source>
        <dbReference type="SAM" id="SignalP"/>
    </source>
</evidence>